<organism evidence="2 3">
    <name type="scientific">Hymenobacter tibetensis</name>
    <dbReference type="NCBI Taxonomy" id="497967"/>
    <lineage>
        <taxon>Bacteria</taxon>
        <taxon>Pseudomonadati</taxon>
        <taxon>Bacteroidota</taxon>
        <taxon>Cytophagia</taxon>
        <taxon>Cytophagales</taxon>
        <taxon>Hymenobacteraceae</taxon>
        <taxon>Hymenobacter</taxon>
    </lineage>
</organism>
<evidence type="ECO:0000259" key="1">
    <source>
        <dbReference type="Pfam" id="PF12705"/>
    </source>
</evidence>
<dbReference type="EMBL" id="CP094669">
    <property type="protein sequence ID" value="UOG73013.1"/>
    <property type="molecule type" value="Genomic_DNA"/>
</dbReference>
<reference evidence="2 3" key="1">
    <citation type="submission" date="2022-03" db="EMBL/GenBank/DDBJ databases">
        <title>Hymenobactersp. isolated from the air.</title>
        <authorList>
            <person name="Won M."/>
            <person name="Kwon S.-W."/>
        </authorList>
    </citation>
    <scope>NUCLEOTIDE SEQUENCE [LARGE SCALE GENOMIC DNA]</scope>
    <source>
        <strain evidence="2 3">KACC 21982</strain>
    </source>
</reference>
<evidence type="ECO:0000313" key="3">
    <source>
        <dbReference type="Proteomes" id="UP000831113"/>
    </source>
</evidence>
<gene>
    <name evidence="2" type="ORF">MTX78_12845</name>
</gene>
<feature type="domain" description="PD-(D/E)XK endonuclease-like" evidence="1">
    <location>
        <begin position="717"/>
        <end position="1011"/>
    </location>
</feature>
<dbReference type="Gene3D" id="3.90.320.10">
    <property type="match status" value="1"/>
</dbReference>
<dbReference type="RefSeq" id="WP_243794708.1">
    <property type="nucleotide sequence ID" value="NZ_CP094669.1"/>
</dbReference>
<keyword evidence="3" id="KW-1185">Reference proteome</keyword>
<dbReference type="Pfam" id="PF12705">
    <property type="entry name" value="PDDEXK_1"/>
    <property type="match status" value="1"/>
</dbReference>
<evidence type="ECO:0000313" key="2">
    <source>
        <dbReference type="EMBL" id="UOG73013.1"/>
    </source>
</evidence>
<dbReference type="InterPro" id="IPR038726">
    <property type="entry name" value="PDDEXK_AddAB-type"/>
</dbReference>
<dbReference type="InterPro" id="IPR011604">
    <property type="entry name" value="PDDEXK-like_dom_sf"/>
</dbReference>
<sequence length="1013" mass="114077">MNQPAVSLLPTPVTATNSFLSQAAHDLVSRYSPEELSDLVVVVPTRRAVVYLKNELAMATSAGEALWSPRVAAMEDYMVELAGVQVEEPIALQLLLFDILKGIDADLDFDRFVGWSGLLLQDFSNLDQNLAPANKVFEYLSQAKALERWELSDAPSPQSITGAYFKFWDDLTKVYHRLRRRMLEERVAYPGLAYRLASERVAEQVKNGTTPAKHVFLGLGYLSKAEFTLIDVLYRAGRAEVRFDADLFYLDFDSPNRAGQHLKNYLKRWAPPEFGDFGAPTDLLRSLPRHVRFVGVANASMQGKVAGQLLAEARTQYPSQTVAVVLPDETLLLPVLHGLPPDAVPDYNVTMGLSFQSTPLFNLVDLLFEVHLTGIREGTAETGYGVPRYHHLAVNKLLSHPFLRRYQQWLDKQPNKKYHGLLDGVCREIVKRNAVLLPATELLEIGKHHPLIEALFRTWDTCDDIIEACYVLIDLLKQVYTEQHSAIEAEYLYLFFTLVKRLDSVFDCREQRLSVRSFRRFLYEQMGRTRLPFSGEPIADVQVMGLLETRALDFDHIILLSCNENVLPAPKRHTSLFPYDVLTEFRMPTYADHEAATSYQFWRLLQRARRVDLVHVLPGAEGTRTGERSRFLLQLQNDLVPQNPGLVLDDLTAVTVPDYSGLGAPETGAFQRQAARQPPHDVLVGVEEMAHEVMGDLVLEKDLGMLAALREVLMKGLSPTGLNEYLNCSLKFYFNRIARFRETDEVEEALGVDGFGTVVHEVLEELLAPFQRNKRPLTAAAIPDLLHATPALVAKALRKEEDERHARADEGLNHVLGQVANQLIRRYFESLLAQPNALPLQIQSIEEALQATIYVALPSGEKLPVSLIGFADRVDQLPDGRLRVVDYKTGLVHAHELKLQKRNETPAEAAERLIRDDTSAADKVRQLWLYRFMLEQGGRPAADAAIISLRNIPAGPMSADMSFLTADGQSFMARSEELLGQLVNRILDPTELIRKTDDLEKCQYCPYHGICAR</sequence>
<name>A0ABY4CZA2_9BACT</name>
<dbReference type="Proteomes" id="UP000831113">
    <property type="component" value="Chromosome"/>
</dbReference>
<dbReference type="InterPro" id="IPR027417">
    <property type="entry name" value="P-loop_NTPase"/>
</dbReference>
<protein>
    <submittedName>
        <fullName evidence="2">PD-(D/E)XK nuclease family protein</fullName>
    </submittedName>
</protein>
<dbReference type="SUPFAM" id="SSF52540">
    <property type="entry name" value="P-loop containing nucleoside triphosphate hydrolases"/>
    <property type="match status" value="1"/>
</dbReference>
<accession>A0ABY4CZA2</accession>
<proteinExistence type="predicted"/>